<dbReference type="Gene3D" id="2.130.10.10">
    <property type="entry name" value="YVTN repeat-like/Quinoprotein amine dehydrogenase"/>
    <property type="match status" value="1"/>
</dbReference>
<accession>A0A640KH93</accession>
<dbReference type="EMBL" id="BLBS01000017">
    <property type="protein sequence ID" value="GET86869.1"/>
    <property type="molecule type" value="Genomic_DNA"/>
</dbReference>
<dbReference type="VEuPathDB" id="TriTrypDB:LtaPh_1302400"/>
<reference evidence="2" key="1">
    <citation type="submission" date="2019-11" db="EMBL/GenBank/DDBJ databases">
        <title>Leishmania tarentolae CDS.</title>
        <authorList>
            <person name="Goto Y."/>
            <person name="Yamagishi J."/>
        </authorList>
    </citation>
    <scope>NUCLEOTIDE SEQUENCE [LARGE SCALE GENOMIC DNA]</scope>
    <source>
        <strain evidence="2">Parrot Tar II</strain>
    </source>
</reference>
<organism evidence="2 3">
    <name type="scientific">Leishmania tarentolae</name>
    <name type="common">Sauroleishmania tarentolae</name>
    <dbReference type="NCBI Taxonomy" id="5689"/>
    <lineage>
        <taxon>Eukaryota</taxon>
        <taxon>Discoba</taxon>
        <taxon>Euglenozoa</taxon>
        <taxon>Kinetoplastea</taxon>
        <taxon>Metakinetoplastina</taxon>
        <taxon>Trypanosomatida</taxon>
        <taxon>Trypanosomatidae</taxon>
        <taxon>Leishmaniinae</taxon>
        <taxon>Leishmania</taxon>
        <taxon>lizard Leishmania</taxon>
    </lineage>
</organism>
<dbReference type="GO" id="GO:0006913">
    <property type="term" value="P:nucleocytoplasmic transport"/>
    <property type="evidence" value="ECO:0007669"/>
    <property type="project" value="TreeGrafter"/>
</dbReference>
<name>A0A640KH93_LEITA</name>
<evidence type="ECO:0000256" key="1">
    <source>
        <dbReference type="SAM" id="MobiDB-lite"/>
    </source>
</evidence>
<evidence type="ECO:0000313" key="3">
    <source>
        <dbReference type="Proteomes" id="UP000419144"/>
    </source>
</evidence>
<feature type="region of interest" description="Disordered" evidence="1">
    <location>
        <begin position="630"/>
        <end position="652"/>
    </location>
</feature>
<dbReference type="PANTHER" id="PTHR14494:SF0">
    <property type="entry name" value="ALADIN"/>
    <property type="match status" value="1"/>
</dbReference>
<dbReference type="GO" id="GO:0005643">
    <property type="term" value="C:nuclear pore"/>
    <property type="evidence" value="ECO:0007669"/>
    <property type="project" value="TreeGrafter"/>
</dbReference>
<dbReference type="SUPFAM" id="SSF101908">
    <property type="entry name" value="Putative isomerase YbhE"/>
    <property type="match status" value="1"/>
</dbReference>
<dbReference type="InterPro" id="IPR015943">
    <property type="entry name" value="WD40/YVTN_repeat-like_dom_sf"/>
</dbReference>
<dbReference type="Proteomes" id="UP000419144">
    <property type="component" value="Unassembled WGS sequence"/>
</dbReference>
<comment type="caution">
    <text evidence="2">The sequence shown here is derived from an EMBL/GenBank/DDBJ whole genome shotgun (WGS) entry which is preliminary data.</text>
</comment>
<dbReference type="PANTHER" id="PTHR14494">
    <property type="entry name" value="ALADIN/ADRACALIN/AAAS"/>
    <property type="match status" value="1"/>
</dbReference>
<keyword evidence="3" id="KW-1185">Reference proteome</keyword>
<evidence type="ECO:0000313" key="2">
    <source>
        <dbReference type="EMBL" id="GET86869.1"/>
    </source>
</evidence>
<gene>
    <name evidence="2" type="ORF">LtaPh_1302400</name>
</gene>
<protein>
    <submittedName>
        <fullName evidence="2">Uncharacterized protein</fullName>
    </submittedName>
</protein>
<sequence length="652" mass="69560">MKLNLTLRGVPCAAISLLCSGHLVSCTTFTEYESALSHVRVYVRSMALSIFIRLLTSCSSALLSLSPSTTYTHLPEVRNTQRLRGNMFEPLRELLLEDPQALIEDALVLGEKAGRLFGFRDLSAYVTLGGAVYPPLRCANDGVVAWGAVHDMNGSSSGSGAAGAANSASSLSADGDAALTSSSLYGHGEADTRWWPSLLTGKDAHQRSRSRRRHWLQQLCSSAPRLIPRLLHCLITAASFALPGLRSLFPSAVPGARRLLLARRSRYGGPERVTGLSFHPLYMWLAVAVEEGSADGSVRVVVYDVGEGRVMCVLTHAFQVKVSWLQWRPQSRDVLAVGCCGGVLLWRLFAGASGSAADTPPAAANAFANADAVARALFYPIRSGFTVTAGAFAHQDANILACGSVGDTRLVFLQLNESPFQPKACGTVVIPSVDGGLGQVLFDDDDLFLLCTVCDHGSLALVHIRPSLTSAPAASSAAAFQSYVVPTPAPVDCVARAKGLGPSLYFMSTARLEGVLLARVNPFIGVEVVSMISTGLHRGVGGCVSGFECSRRRLWIQTETNHLLVCRCGMRDGVVSLIPIGVAAIELAAMTSSRVYGGLSPRGGGGGRHHSLCSVISWLSSLRDTHTHTHTDRHRHSCALPHGVRSRSEPRW</sequence>
<proteinExistence type="predicted"/>
<dbReference type="AlphaFoldDB" id="A0A640KH93"/>
<dbReference type="InterPro" id="IPR045139">
    <property type="entry name" value="Aladin"/>
</dbReference>
<dbReference type="OrthoDB" id="411991at2759"/>